<dbReference type="PANTHER" id="PTHR10579">
    <property type="entry name" value="CALCIUM-ACTIVATED CHLORIDE CHANNEL REGULATOR"/>
    <property type="match status" value="1"/>
</dbReference>
<dbReference type="InterPro" id="IPR051266">
    <property type="entry name" value="CLCR"/>
</dbReference>
<proteinExistence type="predicted"/>
<dbReference type="InterPro" id="IPR002035">
    <property type="entry name" value="VWF_A"/>
</dbReference>
<comment type="caution">
    <text evidence="2">The sequence shown here is derived from an EMBL/GenBank/DDBJ whole genome shotgun (WGS) entry which is preliminary data.</text>
</comment>
<gene>
    <name evidence="2" type="ORF">CUZ56_02805</name>
</gene>
<name>A0A433SAJ7_9BURK</name>
<dbReference type="InterPro" id="IPR036465">
    <property type="entry name" value="vWFA_dom_sf"/>
</dbReference>
<accession>A0A433SAJ7</accession>
<evidence type="ECO:0000313" key="3">
    <source>
        <dbReference type="Proteomes" id="UP000286947"/>
    </source>
</evidence>
<sequence precursor="true">MRSKRLLTLFAVFWVSLLTGVLAHATPRVTIRAELASPIVLENTQDANYLKVSLQGLPLEAGKRSPINLALVIDRSSSMSGDRIARARDAAIMAVNMLQSDDILSIVAYDSSVEVVVPATRVQDKRQLIALINEKITPRGMTALFAGLSKGVDETSRFLDKERINRVILLSDGQANVGPTSIRELSELARIAAAKGITITTVGIGEGYNEDLMTAIAGYSDGNHFFVQHVAQLEGVFAKEFQDVMSVVAQDVEVTIHIAHGVKPVRLLGREGQIDGNTVTVRLNQLYADQEKYVLLEVLPAKGAADQKLDLAQVDVKYNDLSAKRYENQQQNVRIAYSSSAAAVKAAVVEDVMVEAAVQQSTLDNERAIQLIDQGRVDEAKAIMEANASKFSAWALQLNSEQARERIRLNSLSNSRMLDMLSSGDDINTRKALSESNYQLRNQQGGISK</sequence>
<dbReference type="Pfam" id="PF00092">
    <property type="entry name" value="VWA"/>
    <property type="match status" value="1"/>
</dbReference>
<organism evidence="2 3">
    <name type="scientific">Saezia sanguinis</name>
    <dbReference type="NCBI Taxonomy" id="1965230"/>
    <lineage>
        <taxon>Bacteria</taxon>
        <taxon>Pseudomonadati</taxon>
        <taxon>Pseudomonadota</taxon>
        <taxon>Betaproteobacteria</taxon>
        <taxon>Burkholderiales</taxon>
        <taxon>Saeziaceae</taxon>
        <taxon>Saezia</taxon>
    </lineage>
</organism>
<dbReference type="Gene3D" id="3.40.50.410">
    <property type="entry name" value="von Willebrand factor, type A domain"/>
    <property type="match status" value="1"/>
</dbReference>
<dbReference type="PROSITE" id="PS50234">
    <property type="entry name" value="VWFA"/>
    <property type="match status" value="1"/>
</dbReference>
<dbReference type="EMBL" id="PQSP01000010">
    <property type="protein sequence ID" value="RUS65719.1"/>
    <property type="molecule type" value="Genomic_DNA"/>
</dbReference>
<dbReference type="AlphaFoldDB" id="A0A433SAJ7"/>
<dbReference type="SUPFAM" id="SSF53300">
    <property type="entry name" value="vWA-like"/>
    <property type="match status" value="1"/>
</dbReference>
<dbReference type="RefSeq" id="WP_126980964.1">
    <property type="nucleotide sequence ID" value="NZ_PQSP01000010.1"/>
</dbReference>
<protein>
    <recommendedName>
        <fullName evidence="1">VWFA domain-containing protein</fullName>
    </recommendedName>
</protein>
<dbReference type="SMART" id="SM00327">
    <property type="entry name" value="VWA"/>
    <property type="match status" value="1"/>
</dbReference>
<evidence type="ECO:0000313" key="2">
    <source>
        <dbReference type="EMBL" id="RUS65719.1"/>
    </source>
</evidence>
<evidence type="ECO:0000259" key="1">
    <source>
        <dbReference type="PROSITE" id="PS50234"/>
    </source>
</evidence>
<dbReference type="Proteomes" id="UP000286947">
    <property type="component" value="Unassembled WGS sequence"/>
</dbReference>
<dbReference type="OrthoDB" id="9781333at2"/>
<keyword evidence="3" id="KW-1185">Reference proteome</keyword>
<reference evidence="2 3" key="1">
    <citation type="submission" date="2018-01" db="EMBL/GenBank/DDBJ databases">
        <title>Saezia sanguinis gen. nov., sp. nov., in the order Burkholderiales isolated from human blood.</title>
        <authorList>
            <person name="Medina-Pascual M.J."/>
            <person name="Valdezate S."/>
            <person name="Monzon S."/>
            <person name="Cuesta I."/>
            <person name="Carrasco G."/>
            <person name="Villalon P."/>
            <person name="Saez-Nieto J.A."/>
        </authorList>
    </citation>
    <scope>NUCLEOTIDE SEQUENCE [LARGE SCALE GENOMIC DNA]</scope>
    <source>
        <strain evidence="2 3">CNM695-12</strain>
    </source>
</reference>
<dbReference type="PANTHER" id="PTHR10579:SF43">
    <property type="entry name" value="ZINC FINGER (C3HC4-TYPE RING FINGER) FAMILY PROTEIN"/>
    <property type="match status" value="1"/>
</dbReference>
<feature type="domain" description="VWFA" evidence="1">
    <location>
        <begin position="68"/>
        <end position="241"/>
    </location>
</feature>